<evidence type="ECO:0000259" key="5">
    <source>
        <dbReference type="PROSITE" id="PS51266"/>
    </source>
</evidence>
<evidence type="ECO:0000313" key="7">
    <source>
        <dbReference type="Proteomes" id="UP000189911"/>
    </source>
</evidence>
<dbReference type="InterPro" id="IPR008913">
    <property type="entry name" value="Znf_CHY"/>
</dbReference>
<evidence type="ECO:0000256" key="3">
    <source>
        <dbReference type="ARBA" id="ARBA00022833"/>
    </source>
</evidence>
<feature type="domain" description="CHY-type" evidence="5">
    <location>
        <begin position="8"/>
        <end position="86"/>
    </location>
</feature>
<dbReference type="Proteomes" id="UP000189911">
    <property type="component" value="Chromosome F"/>
</dbReference>
<dbReference type="PANTHER" id="PTHR28082:SF1">
    <property type="entry name" value="HELPER OF TIM PROTEIN 13"/>
    <property type="match status" value="1"/>
</dbReference>
<dbReference type="PROSITE" id="PS51266">
    <property type="entry name" value="ZF_CHY"/>
    <property type="match status" value="1"/>
</dbReference>
<evidence type="ECO:0000256" key="2">
    <source>
        <dbReference type="ARBA" id="ARBA00022771"/>
    </source>
</evidence>
<dbReference type="InterPro" id="IPR016694">
    <property type="entry name" value="UCP017292"/>
</dbReference>
<keyword evidence="2 4" id="KW-0863">Zinc-finger</keyword>
<keyword evidence="1" id="KW-0479">Metal-binding</keyword>
<accession>A0A1G4KCX8</accession>
<evidence type="ECO:0000313" key="6">
    <source>
        <dbReference type="EMBL" id="SCV02318.1"/>
    </source>
</evidence>
<dbReference type="EMBL" id="LT598452">
    <property type="protein sequence ID" value="SCV02318.1"/>
    <property type="molecule type" value="Genomic_DNA"/>
</dbReference>
<sequence>MSLPRGLLIDNQTRCVHWNSELDIVCFKFKCCQKFYSCHSCHDSLETHTTKRYSLTKDQKEPVVLCGACRNIMTFDQYQSKLACGSHLQCPSCRAPFNPNCKLHYSIYFDI</sequence>
<gene>
    <name evidence="6" type="ORF">LANO_0F16710G</name>
</gene>
<dbReference type="GO" id="GO:0008270">
    <property type="term" value="F:zinc ion binding"/>
    <property type="evidence" value="ECO:0007669"/>
    <property type="project" value="UniProtKB-KW"/>
</dbReference>
<keyword evidence="3" id="KW-0862">Zinc</keyword>
<dbReference type="InterPro" id="IPR037274">
    <property type="entry name" value="Znf_CHY_sf"/>
</dbReference>
<reference evidence="7" key="1">
    <citation type="submission" date="2016-03" db="EMBL/GenBank/DDBJ databases">
        <authorList>
            <person name="Devillers Hugo."/>
        </authorList>
    </citation>
    <scope>NUCLEOTIDE SEQUENCE [LARGE SCALE GENOMIC DNA]</scope>
</reference>
<evidence type="ECO:0000256" key="4">
    <source>
        <dbReference type="PROSITE-ProRule" id="PRU00601"/>
    </source>
</evidence>
<name>A0A1G4KCX8_9SACH</name>
<keyword evidence="7" id="KW-1185">Reference proteome</keyword>
<dbReference type="AlphaFoldDB" id="A0A1G4KCX8"/>
<dbReference type="InterPro" id="IPR052604">
    <property type="entry name" value="Mito_Tim_assembly_helper"/>
</dbReference>
<organism evidence="6 7">
    <name type="scientific">Lachancea nothofagi CBS 11611</name>
    <dbReference type="NCBI Taxonomy" id="1266666"/>
    <lineage>
        <taxon>Eukaryota</taxon>
        <taxon>Fungi</taxon>
        <taxon>Dikarya</taxon>
        <taxon>Ascomycota</taxon>
        <taxon>Saccharomycotina</taxon>
        <taxon>Saccharomycetes</taxon>
        <taxon>Saccharomycetales</taxon>
        <taxon>Saccharomycetaceae</taxon>
        <taxon>Lachancea</taxon>
    </lineage>
</organism>
<dbReference type="GO" id="GO:0045041">
    <property type="term" value="P:protein import into mitochondrial intermembrane space"/>
    <property type="evidence" value="ECO:0007669"/>
    <property type="project" value="TreeGrafter"/>
</dbReference>
<proteinExistence type="predicted"/>
<evidence type="ECO:0000256" key="1">
    <source>
        <dbReference type="ARBA" id="ARBA00022723"/>
    </source>
</evidence>
<protein>
    <submittedName>
        <fullName evidence="6">LANO_0F16710g1_1</fullName>
    </submittedName>
</protein>
<dbReference type="PANTHER" id="PTHR28082">
    <property type="entry name" value="ZINC FINGER PROTEIN"/>
    <property type="match status" value="1"/>
</dbReference>
<dbReference type="SUPFAM" id="SSF161219">
    <property type="entry name" value="CHY zinc finger-like"/>
    <property type="match status" value="1"/>
</dbReference>
<dbReference type="OrthoDB" id="411372at2759"/>
<dbReference type="PIRSF" id="PIRSF017292">
    <property type="entry name" value="UCP017292_Znf_CHY"/>
    <property type="match status" value="1"/>
</dbReference>
<dbReference type="GO" id="GO:0005758">
    <property type="term" value="C:mitochondrial intermembrane space"/>
    <property type="evidence" value="ECO:0007669"/>
    <property type="project" value="TreeGrafter"/>
</dbReference>
<dbReference type="Pfam" id="PF05495">
    <property type="entry name" value="zf-CHY"/>
    <property type="match status" value="1"/>
</dbReference>